<proteinExistence type="predicted"/>
<accession>A0A4Z0AF70</accession>
<dbReference type="EMBL" id="QUZU01000052">
    <property type="protein sequence ID" value="TFY84944.1"/>
    <property type="molecule type" value="Genomic_DNA"/>
</dbReference>
<name>A0A4Z0AF70_9PSED</name>
<comment type="caution">
    <text evidence="1">The sequence shown here is derived from an EMBL/GenBank/DDBJ whole genome shotgun (WGS) entry which is preliminary data.</text>
</comment>
<gene>
    <name evidence="1" type="ORF">DYL59_27390</name>
</gene>
<dbReference type="Proteomes" id="UP000297391">
    <property type="component" value="Unassembled WGS sequence"/>
</dbReference>
<organism evidence="1 2">
    <name type="scientific">Pseudomonas kairouanensis</name>
    <dbReference type="NCBI Taxonomy" id="2293832"/>
    <lineage>
        <taxon>Bacteria</taxon>
        <taxon>Pseudomonadati</taxon>
        <taxon>Pseudomonadota</taxon>
        <taxon>Gammaproteobacteria</taxon>
        <taxon>Pseudomonadales</taxon>
        <taxon>Pseudomonadaceae</taxon>
        <taxon>Pseudomonas</taxon>
    </lineage>
</organism>
<dbReference type="AlphaFoldDB" id="A0A4Z0AF70"/>
<reference evidence="1 2" key="1">
    <citation type="journal article" date="2019" name="Syst. Appl. Microbiol.">
        <title>New species of pathogenic Pseudomonas isolated from citrus in Tunisia: Proposal of Pseudomonas kairouanensis sp. nov. and Pseudomonas nabeulensis sp. nov.</title>
        <authorList>
            <person name="Oueslati M."/>
            <person name="Mulet M."/>
            <person name="Gomila M."/>
            <person name="Berge O."/>
            <person name="Hajlaoui M.R."/>
            <person name="Lalucat J."/>
            <person name="Sadfi-Zouaoui N."/>
            <person name="Garcia-Valdes E."/>
        </authorList>
    </citation>
    <scope>NUCLEOTIDE SEQUENCE [LARGE SCALE GENOMIC DNA]</scope>
    <source>
        <strain evidence="1 2">KC12</strain>
    </source>
</reference>
<evidence type="ECO:0000313" key="1">
    <source>
        <dbReference type="EMBL" id="TFY84944.1"/>
    </source>
</evidence>
<keyword evidence="2" id="KW-1185">Reference proteome</keyword>
<sequence>MLAKAVVQAQDICQQYHRLRSLAKARQLPHLTELGQITKVLAEQQQSDSWWAIATGCFC</sequence>
<evidence type="ECO:0000313" key="2">
    <source>
        <dbReference type="Proteomes" id="UP000297391"/>
    </source>
</evidence>
<protein>
    <submittedName>
        <fullName evidence="1">Uncharacterized protein</fullName>
    </submittedName>
</protein>